<name>A0A1Y3BDT8_EURMA</name>
<protein>
    <submittedName>
        <fullName evidence="2">Uncharacterized protein</fullName>
    </submittedName>
</protein>
<accession>A0A1Y3BDT8</accession>
<keyword evidence="3" id="KW-1185">Reference proteome</keyword>
<evidence type="ECO:0000313" key="3">
    <source>
        <dbReference type="Proteomes" id="UP000194236"/>
    </source>
</evidence>
<feature type="region of interest" description="Disordered" evidence="1">
    <location>
        <begin position="158"/>
        <end position="179"/>
    </location>
</feature>
<sequence>MKVPLEMRKYNWMAVPPPPPIPTATNNIKNDPINEQNHKRSTTHSDRTIIPILAPTTSLSYQLANANSINHNGIISVPASNEILPKTAIIVNTGSFGNNIVNQQLPNDSILSKQQSTVVNNLNVTAPASFNPSHTLAPLVAAAMAATPVTIKQEMTNETATSEPITTTNTNNGNNAQSSQMNVTVTTNATTVLRHLARQQYVQIQYPQQIQLQQPPDSRPNQTNSINLTTLASVAALAGNNRNSTSATSSPQFCYNSSSFQPSTII</sequence>
<reference evidence="2 3" key="1">
    <citation type="submission" date="2017-03" db="EMBL/GenBank/DDBJ databases">
        <title>Genome Survey of Euroglyphus maynei.</title>
        <authorList>
            <person name="Arlian L.G."/>
            <person name="Morgan M.S."/>
            <person name="Rider S.D."/>
        </authorList>
    </citation>
    <scope>NUCLEOTIDE SEQUENCE [LARGE SCALE GENOMIC DNA]</scope>
    <source>
        <strain evidence="2">Arlian Lab</strain>
        <tissue evidence="2">Whole body</tissue>
    </source>
</reference>
<proteinExistence type="predicted"/>
<organism evidence="2 3">
    <name type="scientific">Euroglyphus maynei</name>
    <name type="common">Mayne's house dust mite</name>
    <dbReference type="NCBI Taxonomy" id="6958"/>
    <lineage>
        <taxon>Eukaryota</taxon>
        <taxon>Metazoa</taxon>
        <taxon>Ecdysozoa</taxon>
        <taxon>Arthropoda</taxon>
        <taxon>Chelicerata</taxon>
        <taxon>Arachnida</taxon>
        <taxon>Acari</taxon>
        <taxon>Acariformes</taxon>
        <taxon>Sarcoptiformes</taxon>
        <taxon>Astigmata</taxon>
        <taxon>Psoroptidia</taxon>
        <taxon>Analgoidea</taxon>
        <taxon>Pyroglyphidae</taxon>
        <taxon>Pyroglyphinae</taxon>
        <taxon>Euroglyphus</taxon>
    </lineage>
</organism>
<evidence type="ECO:0000313" key="2">
    <source>
        <dbReference type="EMBL" id="OTF78367.1"/>
    </source>
</evidence>
<feature type="region of interest" description="Disordered" evidence="1">
    <location>
        <begin position="242"/>
        <end position="266"/>
    </location>
</feature>
<feature type="compositionally biased region" description="Low complexity" evidence="1">
    <location>
        <begin position="166"/>
        <end position="175"/>
    </location>
</feature>
<dbReference type="AlphaFoldDB" id="A0A1Y3BDT8"/>
<comment type="caution">
    <text evidence="2">The sequence shown here is derived from an EMBL/GenBank/DDBJ whole genome shotgun (WGS) entry which is preliminary data.</text>
</comment>
<dbReference type="EMBL" id="MUJZ01028205">
    <property type="protein sequence ID" value="OTF78367.1"/>
    <property type="molecule type" value="Genomic_DNA"/>
</dbReference>
<gene>
    <name evidence="2" type="ORF">BLA29_005960</name>
</gene>
<dbReference type="Proteomes" id="UP000194236">
    <property type="component" value="Unassembled WGS sequence"/>
</dbReference>
<evidence type="ECO:0000256" key="1">
    <source>
        <dbReference type="SAM" id="MobiDB-lite"/>
    </source>
</evidence>